<dbReference type="CDD" id="cd19097">
    <property type="entry name" value="AKR_unchar"/>
    <property type="match status" value="1"/>
</dbReference>
<accession>A0A1G1X9G4</accession>
<dbReference type="PANTHER" id="PTHR43312">
    <property type="entry name" value="D-THREO-ALDOSE 1-DEHYDROGENASE"/>
    <property type="match status" value="1"/>
</dbReference>
<sequence>MNNTLGNTGLEVSKIGLGTVEIGFAYGLDNTGLPSEQEAITLLKSAIELGVTYIDTARGYGLAEERIGKSGIGKNPDIIIGTKFGQFIKNDPELCGADLEKRIREDIDLSRKNLNQETLQLAQFHNELEDYIDFSEIIDIAQKLKDEQKVIHVGIAVRGEAVALAAIATGFFETIQLAYNIVDQRMAELVLKKAHEKNIGIINRSVLLKGALTDARAKLPESLAQLKTNANKADEIAKNMGIDLPALAIRFVLSNTAVSTALIGTVTANRLENALEALAAGPLPEEVLIHLQELAIADSQQIDPAKWPKVD</sequence>
<dbReference type="Gene3D" id="3.20.20.100">
    <property type="entry name" value="NADP-dependent oxidoreductase domain"/>
    <property type="match status" value="1"/>
</dbReference>
<evidence type="ECO:0000313" key="3">
    <source>
        <dbReference type="Proteomes" id="UP000177941"/>
    </source>
</evidence>
<dbReference type="Proteomes" id="UP000177941">
    <property type="component" value="Unassembled WGS sequence"/>
</dbReference>
<evidence type="ECO:0000259" key="1">
    <source>
        <dbReference type="Pfam" id="PF00248"/>
    </source>
</evidence>
<organism evidence="2 3">
    <name type="scientific">Candidatus Andersenbacteria bacterium RIFCSPHIGHO2_12_FULL_45_11b</name>
    <dbReference type="NCBI Taxonomy" id="1797282"/>
    <lineage>
        <taxon>Bacteria</taxon>
        <taxon>Candidatus Anderseniibacteriota</taxon>
    </lineage>
</organism>
<proteinExistence type="predicted"/>
<feature type="domain" description="NADP-dependent oxidoreductase" evidence="1">
    <location>
        <begin position="14"/>
        <end position="294"/>
    </location>
</feature>
<dbReference type="AlphaFoldDB" id="A0A1G1X9G4"/>
<dbReference type="InterPro" id="IPR036812">
    <property type="entry name" value="NAD(P)_OxRdtase_dom_sf"/>
</dbReference>
<gene>
    <name evidence="2" type="ORF">A3E36_03940</name>
</gene>
<dbReference type="Pfam" id="PF00248">
    <property type="entry name" value="Aldo_ket_red"/>
    <property type="match status" value="1"/>
</dbReference>
<dbReference type="EMBL" id="MHHS01000030">
    <property type="protein sequence ID" value="OGY36698.1"/>
    <property type="molecule type" value="Genomic_DNA"/>
</dbReference>
<dbReference type="SUPFAM" id="SSF51430">
    <property type="entry name" value="NAD(P)-linked oxidoreductase"/>
    <property type="match status" value="1"/>
</dbReference>
<reference evidence="2 3" key="1">
    <citation type="journal article" date="2016" name="Nat. Commun.">
        <title>Thousands of microbial genomes shed light on interconnected biogeochemical processes in an aquifer system.</title>
        <authorList>
            <person name="Anantharaman K."/>
            <person name="Brown C.T."/>
            <person name="Hug L.A."/>
            <person name="Sharon I."/>
            <person name="Castelle C.J."/>
            <person name="Probst A.J."/>
            <person name="Thomas B.C."/>
            <person name="Singh A."/>
            <person name="Wilkins M.J."/>
            <person name="Karaoz U."/>
            <person name="Brodie E.L."/>
            <person name="Williams K.H."/>
            <person name="Hubbard S.S."/>
            <person name="Banfield J.F."/>
        </authorList>
    </citation>
    <scope>NUCLEOTIDE SEQUENCE [LARGE SCALE GENOMIC DNA]</scope>
</reference>
<comment type="caution">
    <text evidence="2">The sequence shown here is derived from an EMBL/GenBank/DDBJ whole genome shotgun (WGS) entry which is preliminary data.</text>
</comment>
<dbReference type="InterPro" id="IPR053135">
    <property type="entry name" value="AKR2_Oxidoreductase"/>
</dbReference>
<evidence type="ECO:0000313" key="2">
    <source>
        <dbReference type="EMBL" id="OGY36698.1"/>
    </source>
</evidence>
<name>A0A1G1X9G4_9BACT</name>
<protein>
    <recommendedName>
        <fullName evidence="1">NADP-dependent oxidoreductase domain-containing protein</fullName>
    </recommendedName>
</protein>
<dbReference type="InterPro" id="IPR023210">
    <property type="entry name" value="NADP_OxRdtase_dom"/>
</dbReference>
<dbReference type="PANTHER" id="PTHR43312:SF1">
    <property type="entry name" value="NADP-DEPENDENT OXIDOREDUCTASE DOMAIN-CONTAINING PROTEIN"/>
    <property type="match status" value="1"/>
</dbReference>